<accession>A0ABZ2TLT0</accession>
<proteinExistence type="predicted"/>
<name>A0ABZ2TLT0_9BACT</name>
<protein>
    <recommendedName>
        <fullName evidence="4">Lipoprotein</fullName>
    </recommendedName>
</protein>
<evidence type="ECO:0000313" key="3">
    <source>
        <dbReference type="Proteomes" id="UP001622612"/>
    </source>
</evidence>
<dbReference type="PROSITE" id="PS51257">
    <property type="entry name" value="PROKAR_LIPOPROTEIN"/>
    <property type="match status" value="1"/>
</dbReference>
<sequence>MKKNKLLLTLIPLFSTPFLAISCKCEKKTKDENLEQIISKANIEVSTEYKNNHTANEAINDSNFKSLININNIDKNKYETSILSIKKHNETSVELTIQLKSKATNKTISKKFIVDGFKKENIIDHQKLINEEAKKIITKYTKPNPGNTEAKDVKFEDFEFSGFDKEKYEISKERTRLDASNSKNGILNVYPVLKTKDGKYFSKPLTLPHDFKFFKKKDLKQEKINSLLNEVDSLEYSGSSNIYSKDANDPTQISWKFHPSVYGESEDDYELIVEEIKLNEENYNEILVKYRLKDKINNLISQNTRTKTISGFKSMPESKIKIEKIKTEIRNYFANAINKILSDPLISEYEKNKYRDNAKRQNFIKYATESISAYSWHNLEFFYEDDETFINAYRNIFKGLLENALNTEKLIPEIIRNFSNKLFDNKEWKKLYKQQFIKWLLQYKNFEQEKNKLGIDTESILKNNLEYLWNLSRISDIENILVNKKTNPKALNKLTEEIKNKCREKFSTLLNDSDRLPDSKYPELKDIKKIIIEFYLDSAIYYAKNKVAFDNLVSKIKPY</sequence>
<feature type="signal peptide" evidence="1">
    <location>
        <begin position="1"/>
        <end position="20"/>
    </location>
</feature>
<reference evidence="2" key="1">
    <citation type="submission" date="2021-11" db="EMBL/GenBank/DDBJ databases">
        <title>The first genome sequence of unculturable Mycoplasma faucium obtained by de novo assembly of metagenomic reads.</title>
        <authorList>
            <person name="Sabat A.J."/>
            <person name="Bathoorn E."/>
            <person name="Akkerboom V."/>
            <person name="Friedrich A.W."/>
        </authorList>
    </citation>
    <scope>NUCLEOTIDE SEQUENCE [LARGE SCALE GENOMIC DNA]</scope>
    <source>
        <strain evidence="2">UMCG-MFM1</strain>
    </source>
</reference>
<keyword evidence="1" id="KW-0732">Signal</keyword>
<keyword evidence="3" id="KW-1185">Reference proteome</keyword>
<gene>
    <name evidence="2" type="ORF">LQ356_00295</name>
</gene>
<evidence type="ECO:0000313" key="2">
    <source>
        <dbReference type="EMBL" id="WYM97324.1"/>
    </source>
</evidence>
<dbReference type="EMBL" id="CP088155">
    <property type="protein sequence ID" value="WYM97324.1"/>
    <property type="molecule type" value="Genomic_DNA"/>
</dbReference>
<dbReference type="Proteomes" id="UP001622612">
    <property type="component" value="Chromosome"/>
</dbReference>
<feature type="chain" id="PRO_5046646013" description="Lipoprotein" evidence="1">
    <location>
        <begin position="21"/>
        <end position="559"/>
    </location>
</feature>
<dbReference type="RefSeq" id="WP_405311709.1">
    <property type="nucleotide sequence ID" value="NZ_CP088155.1"/>
</dbReference>
<organism evidence="2 3">
    <name type="scientific">Metamycoplasma faucium</name>
    <dbReference type="NCBI Taxonomy" id="56142"/>
    <lineage>
        <taxon>Bacteria</taxon>
        <taxon>Bacillati</taxon>
        <taxon>Mycoplasmatota</taxon>
        <taxon>Mycoplasmoidales</taxon>
        <taxon>Metamycoplasmataceae</taxon>
        <taxon>Metamycoplasma</taxon>
    </lineage>
</organism>
<evidence type="ECO:0000256" key="1">
    <source>
        <dbReference type="SAM" id="SignalP"/>
    </source>
</evidence>
<evidence type="ECO:0008006" key="4">
    <source>
        <dbReference type="Google" id="ProtNLM"/>
    </source>
</evidence>